<name>X0KF95_FUSOX</name>
<dbReference type="Proteomes" id="UP000030701">
    <property type="component" value="Unassembled WGS sequence"/>
</dbReference>
<reference evidence="2" key="2">
    <citation type="submission" date="2014-03" db="EMBL/GenBank/DDBJ databases">
        <title>The Genome Annotation of Fusarium oxysporum Cotton.</title>
        <authorList>
            <consortium name="The Broad Institute Genomics Platform"/>
            <person name="Ma L.-J."/>
            <person name="Corby-Kistler H."/>
            <person name="Broz K."/>
            <person name="Gale L.R."/>
            <person name="Jonkers W."/>
            <person name="O'Donnell K."/>
            <person name="Ploetz R."/>
            <person name="Steinberg C."/>
            <person name="Schwartz D.C."/>
            <person name="VanEtten H."/>
            <person name="Zhou S."/>
            <person name="Young S.K."/>
            <person name="Zeng Q."/>
            <person name="Gargeya S."/>
            <person name="Fitzgerald M."/>
            <person name="Abouelleil A."/>
            <person name="Alvarado L."/>
            <person name="Chapman S.B."/>
            <person name="Gainer-Dewar J."/>
            <person name="Goldberg J."/>
            <person name="Griggs A."/>
            <person name="Gujja S."/>
            <person name="Hansen M."/>
            <person name="Howarth C."/>
            <person name="Imamovic A."/>
            <person name="Ireland A."/>
            <person name="Larimer J."/>
            <person name="McCowan C."/>
            <person name="Murphy C."/>
            <person name="Pearson M."/>
            <person name="Poon T.W."/>
            <person name="Priest M."/>
            <person name="Roberts A."/>
            <person name="Saif S."/>
            <person name="Shea T."/>
            <person name="Sykes S."/>
            <person name="Wortman J."/>
            <person name="Nusbaum C."/>
            <person name="Birren B."/>
        </authorList>
    </citation>
    <scope>NUCLEOTIDE SEQUENCE</scope>
    <source>
        <strain evidence="2">25433</strain>
    </source>
</reference>
<feature type="transmembrane region" description="Helical" evidence="1">
    <location>
        <begin position="16"/>
        <end position="33"/>
    </location>
</feature>
<sequence length="35" mass="3857">MRSIKRASESFQGEVALGRLGISLILCPIFFLLSC</sequence>
<keyword evidence="1" id="KW-0812">Transmembrane</keyword>
<evidence type="ECO:0000256" key="1">
    <source>
        <dbReference type="SAM" id="Phobius"/>
    </source>
</evidence>
<protein>
    <submittedName>
        <fullName evidence="2">Uncharacterized protein</fullName>
    </submittedName>
</protein>
<organism evidence="2">
    <name type="scientific">Fusarium oxysporum f. sp. vasinfectum 25433</name>
    <dbReference type="NCBI Taxonomy" id="1089449"/>
    <lineage>
        <taxon>Eukaryota</taxon>
        <taxon>Fungi</taxon>
        <taxon>Dikarya</taxon>
        <taxon>Ascomycota</taxon>
        <taxon>Pezizomycotina</taxon>
        <taxon>Sordariomycetes</taxon>
        <taxon>Hypocreomycetidae</taxon>
        <taxon>Hypocreales</taxon>
        <taxon>Nectriaceae</taxon>
        <taxon>Fusarium</taxon>
        <taxon>Fusarium oxysporum species complex</taxon>
    </lineage>
</organism>
<evidence type="ECO:0000313" key="2">
    <source>
        <dbReference type="EMBL" id="EXM12269.1"/>
    </source>
</evidence>
<reference evidence="2" key="1">
    <citation type="submission" date="2011-11" db="EMBL/GenBank/DDBJ databases">
        <title>The Genome Sequence of Fusarium oxysporum Cotton.</title>
        <authorList>
            <consortium name="The Broad Institute Genome Sequencing Platform"/>
            <person name="Ma L.-J."/>
            <person name="Gale L.R."/>
            <person name="Schwartz D.C."/>
            <person name="Zhou S."/>
            <person name="Corby-Kistler H."/>
            <person name="Young S.K."/>
            <person name="Zeng Q."/>
            <person name="Gargeya S."/>
            <person name="Fitzgerald M."/>
            <person name="Haas B."/>
            <person name="Abouelleil A."/>
            <person name="Alvarado L."/>
            <person name="Arachchi H.M."/>
            <person name="Berlin A."/>
            <person name="Brown A."/>
            <person name="Chapman S.B."/>
            <person name="Chen Z."/>
            <person name="Dunbar C."/>
            <person name="Freedman E."/>
            <person name="Gearin G."/>
            <person name="Goldberg J."/>
            <person name="Griggs A."/>
            <person name="Gujja S."/>
            <person name="Heiman D."/>
            <person name="Howarth C."/>
            <person name="Larson L."/>
            <person name="Lui A."/>
            <person name="MacDonald P.J.P."/>
            <person name="Montmayeur A."/>
            <person name="Murphy C."/>
            <person name="Neiman D."/>
            <person name="Pearson M."/>
            <person name="Priest M."/>
            <person name="Roberts A."/>
            <person name="Saif S."/>
            <person name="Shea T."/>
            <person name="Shenoy N."/>
            <person name="Sisk P."/>
            <person name="Stolte C."/>
            <person name="Sykes S."/>
            <person name="Wortman J."/>
            <person name="Nusbaum C."/>
            <person name="Birren B."/>
        </authorList>
    </citation>
    <scope>NUCLEOTIDE SEQUENCE [LARGE SCALE GENOMIC DNA]</scope>
    <source>
        <strain evidence="2">25433</strain>
    </source>
</reference>
<dbReference type="EMBL" id="KK035766">
    <property type="protein sequence ID" value="EXM12269.1"/>
    <property type="molecule type" value="Genomic_DNA"/>
</dbReference>
<proteinExistence type="predicted"/>
<keyword evidence="1" id="KW-1133">Transmembrane helix</keyword>
<accession>X0KF95</accession>
<dbReference type="AlphaFoldDB" id="X0KF95"/>
<gene>
    <name evidence="2" type="ORF">FOTG_19230</name>
</gene>
<dbReference type="HOGENOM" id="CLU_3368543_0_0_1"/>
<dbReference type="PROSITE" id="PS51257">
    <property type="entry name" value="PROKAR_LIPOPROTEIN"/>
    <property type="match status" value="1"/>
</dbReference>
<keyword evidence="1" id="KW-0472">Membrane</keyword>